<keyword evidence="1" id="KW-1133">Transmembrane helix</keyword>
<keyword evidence="3" id="KW-1185">Reference proteome</keyword>
<reference evidence="2 3" key="2">
    <citation type="submission" date="2023-11" db="EMBL/GenBank/DDBJ databases">
        <authorList>
            <person name="Lara A.C."/>
            <person name="Chronakova A."/>
        </authorList>
    </citation>
    <scope>NUCLEOTIDE SEQUENCE [LARGE SCALE GENOMIC DNA]</scope>
    <source>
        <strain evidence="2 3">BCCO 10_0061</strain>
    </source>
</reference>
<dbReference type="RefSeq" id="WP_319977604.1">
    <property type="nucleotide sequence ID" value="NZ_JAXAVU010000010.1"/>
</dbReference>
<protein>
    <submittedName>
        <fullName evidence="2">TIR domain-containing protein</fullName>
    </submittedName>
</protein>
<keyword evidence="1" id="KW-0812">Transmembrane</keyword>
<accession>A0ABU4V3H1</accession>
<dbReference type="Proteomes" id="UP001285352">
    <property type="component" value="Unassembled WGS sequence"/>
</dbReference>
<evidence type="ECO:0000313" key="3">
    <source>
        <dbReference type="Proteomes" id="UP001285352"/>
    </source>
</evidence>
<name>A0ABU4V3H1_9PSEU</name>
<proteinExistence type="predicted"/>
<sequence>MSGGIFVSYRKNHKNGRRGHAPAVDAFVERLRTHFGRAKVYADTGLSAGEHYPSTIDGWLDKCEVLLVFVHQEWLADLVERKDELDWVRREIKAALDGRRHVVPVLLDKATMPSKDRLIAEGFDDIAQLGTRQYLPIAFGEWKYAGDELIGLLENRVATEELPTPLRLDPVRSRSAWPVVATALFGLVAPWLSVRLLVPEAELWQVWLVALALALVFPLVIPLGTVAFVYAARVRLDESDKHLAEMAHDQKVNITVGLFVAAMGIITLFVGDHVPWQGKLLVLAVIVGFTVIEGDWWLRDRRNNPLWPYVRLAPHPASVRGALAHVERFMKDHRPLLTRSQREQVEFVLDQVEWAVDRLHDLCALSRWAWLRRSVVWLPALHVLLVAAVIGSAVAALVEGGWGHAGLLVGAVVAAVLCHLFTVDRAYRLQRWRRQVVADAAPAEVARLRAVLVEISIPPAASQETTE</sequence>
<reference evidence="2 3" key="1">
    <citation type="submission" date="2023-11" db="EMBL/GenBank/DDBJ databases">
        <title>Lentzea sokolovensis, sp. nov., Lentzea kristufkii, sp. nov., and Lentzea miocenensis, sp. nov., rare actinobacteria from Sokolov Coal Basin, Miocene lacustrine sediment, Czech Republic.</title>
        <authorList>
            <person name="Lara A."/>
            <person name="Kotroba L."/>
            <person name="Nouioui I."/>
            <person name="Neumann-Schaal M."/>
            <person name="Mast Y."/>
            <person name="Chronakova A."/>
        </authorList>
    </citation>
    <scope>NUCLEOTIDE SEQUENCE [LARGE SCALE GENOMIC DNA]</scope>
    <source>
        <strain evidence="2 3">BCCO 10_0061</strain>
    </source>
</reference>
<dbReference type="EMBL" id="JAXAVU010000010">
    <property type="protein sequence ID" value="MDX8145471.1"/>
    <property type="molecule type" value="Genomic_DNA"/>
</dbReference>
<evidence type="ECO:0000256" key="1">
    <source>
        <dbReference type="SAM" id="Phobius"/>
    </source>
</evidence>
<feature type="transmembrane region" description="Helical" evidence="1">
    <location>
        <begin position="252"/>
        <end position="270"/>
    </location>
</feature>
<feature type="transmembrane region" description="Helical" evidence="1">
    <location>
        <begin position="276"/>
        <end position="298"/>
    </location>
</feature>
<feature type="transmembrane region" description="Helical" evidence="1">
    <location>
        <begin position="204"/>
        <end position="231"/>
    </location>
</feature>
<keyword evidence="1" id="KW-0472">Membrane</keyword>
<feature type="transmembrane region" description="Helical" evidence="1">
    <location>
        <begin position="404"/>
        <end position="423"/>
    </location>
</feature>
<feature type="transmembrane region" description="Helical" evidence="1">
    <location>
        <begin position="176"/>
        <end position="198"/>
    </location>
</feature>
<dbReference type="Gene3D" id="3.40.50.10140">
    <property type="entry name" value="Toll/interleukin-1 receptor homology (TIR) domain"/>
    <property type="match status" value="1"/>
</dbReference>
<gene>
    <name evidence="2" type="ORF">SK854_25400</name>
</gene>
<organism evidence="2 3">
    <name type="scientific">Lentzea sokolovensis</name>
    <dbReference type="NCBI Taxonomy" id="3095429"/>
    <lineage>
        <taxon>Bacteria</taxon>
        <taxon>Bacillati</taxon>
        <taxon>Actinomycetota</taxon>
        <taxon>Actinomycetes</taxon>
        <taxon>Pseudonocardiales</taxon>
        <taxon>Pseudonocardiaceae</taxon>
        <taxon>Lentzea</taxon>
    </lineage>
</organism>
<feature type="transmembrane region" description="Helical" evidence="1">
    <location>
        <begin position="375"/>
        <end position="398"/>
    </location>
</feature>
<dbReference type="InterPro" id="IPR035897">
    <property type="entry name" value="Toll_tir_struct_dom_sf"/>
</dbReference>
<evidence type="ECO:0000313" key="2">
    <source>
        <dbReference type="EMBL" id="MDX8145471.1"/>
    </source>
</evidence>
<comment type="caution">
    <text evidence="2">The sequence shown here is derived from an EMBL/GenBank/DDBJ whole genome shotgun (WGS) entry which is preliminary data.</text>
</comment>